<organism evidence="7 8">
    <name type="scientific">Microcystis aeruginosa EAWAG127a</name>
    <dbReference type="NCBI Taxonomy" id="2529855"/>
    <lineage>
        <taxon>Bacteria</taxon>
        <taxon>Bacillati</taxon>
        <taxon>Cyanobacteriota</taxon>
        <taxon>Cyanophyceae</taxon>
        <taxon>Oscillatoriophycideae</taxon>
        <taxon>Chroococcales</taxon>
        <taxon>Microcystaceae</taxon>
        <taxon>Microcystis</taxon>
    </lineage>
</organism>
<gene>
    <name evidence="6 7" type="primary">def</name>
    <name evidence="7" type="ORF">EZJ55_11445</name>
</gene>
<evidence type="ECO:0000256" key="2">
    <source>
        <dbReference type="ARBA" id="ARBA00022723"/>
    </source>
</evidence>
<feature type="binding site" evidence="6">
    <location>
        <position position="153"/>
    </location>
    <ligand>
        <name>Fe cation</name>
        <dbReference type="ChEBI" id="CHEBI:24875"/>
    </ligand>
</feature>
<comment type="cofactor">
    <cofactor evidence="6">
        <name>Fe(2+)</name>
        <dbReference type="ChEBI" id="CHEBI:29033"/>
    </cofactor>
    <text evidence="6">Binds 1 Fe(2+) ion.</text>
</comment>
<dbReference type="CDD" id="cd00487">
    <property type="entry name" value="Pep_deformylase"/>
    <property type="match status" value="1"/>
</dbReference>
<evidence type="ECO:0000313" key="7">
    <source>
        <dbReference type="EMBL" id="KAB0241092.1"/>
    </source>
</evidence>
<feature type="binding site" evidence="6">
    <location>
        <position position="149"/>
    </location>
    <ligand>
        <name>Fe cation</name>
        <dbReference type="ChEBI" id="CHEBI:24875"/>
    </ligand>
</feature>
<evidence type="ECO:0000256" key="4">
    <source>
        <dbReference type="ARBA" id="ARBA00022917"/>
    </source>
</evidence>
<dbReference type="NCBIfam" id="NF001159">
    <property type="entry name" value="PRK00150.1-3"/>
    <property type="match status" value="1"/>
</dbReference>
<keyword evidence="5 6" id="KW-0408">Iron</keyword>
<evidence type="ECO:0000256" key="6">
    <source>
        <dbReference type="HAMAP-Rule" id="MF_00163"/>
    </source>
</evidence>
<reference evidence="8" key="1">
    <citation type="submission" date="2019-04" db="EMBL/GenBank/DDBJ databases">
        <title>Microviridin 1777: A Toxic Chymotrypsin Inhibitor Discovered by a Metabologenomic Approach.</title>
        <authorList>
            <person name="Sieber S."/>
            <person name="Grendelmeier S.M."/>
            <person name="Harris L.A."/>
            <person name="Mitchell D.A."/>
            <person name="Gademann K."/>
        </authorList>
    </citation>
    <scope>NUCLEOTIDE SEQUENCE [LARGE SCALE GENOMIC DNA]</scope>
    <source>
        <strain evidence="8">EAWAG127a</strain>
    </source>
</reference>
<feature type="binding site" evidence="6">
    <location>
        <position position="107"/>
    </location>
    <ligand>
        <name>Fe cation</name>
        <dbReference type="ChEBI" id="CHEBI:24875"/>
    </ligand>
</feature>
<dbReference type="AlphaFoldDB" id="A0A5J5LTW5"/>
<dbReference type="GO" id="GO:0046872">
    <property type="term" value="F:metal ion binding"/>
    <property type="evidence" value="ECO:0007669"/>
    <property type="project" value="UniProtKB-KW"/>
</dbReference>
<dbReference type="RefSeq" id="WP_150976448.1">
    <property type="nucleotide sequence ID" value="NZ_SRLN01000012.1"/>
</dbReference>
<name>A0A5J5LTW5_MICAE</name>
<comment type="similarity">
    <text evidence="1 6">Belongs to the polypeptide deformylase family.</text>
</comment>
<dbReference type="Proteomes" id="UP000325636">
    <property type="component" value="Unassembled WGS sequence"/>
</dbReference>
<dbReference type="PIRSF" id="PIRSF004749">
    <property type="entry name" value="Pep_def"/>
    <property type="match status" value="1"/>
</dbReference>
<dbReference type="InterPro" id="IPR023635">
    <property type="entry name" value="Peptide_deformylase"/>
</dbReference>
<dbReference type="InterPro" id="IPR036821">
    <property type="entry name" value="Peptide_deformylase_sf"/>
</dbReference>
<evidence type="ECO:0000256" key="1">
    <source>
        <dbReference type="ARBA" id="ARBA00010759"/>
    </source>
</evidence>
<dbReference type="PANTHER" id="PTHR10458:SF22">
    <property type="entry name" value="PEPTIDE DEFORMYLASE"/>
    <property type="match status" value="1"/>
</dbReference>
<evidence type="ECO:0000256" key="3">
    <source>
        <dbReference type="ARBA" id="ARBA00022801"/>
    </source>
</evidence>
<keyword evidence="4 6" id="KW-0648">Protein biosynthesis</keyword>
<dbReference type="HAMAP" id="MF_00163">
    <property type="entry name" value="Pep_deformylase"/>
    <property type="match status" value="1"/>
</dbReference>
<dbReference type="FunFam" id="3.90.45.10:FF:000005">
    <property type="entry name" value="Peptide deformylase"/>
    <property type="match status" value="1"/>
</dbReference>
<keyword evidence="2 6" id="KW-0479">Metal-binding</keyword>
<dbReference type="SUPFAM" id="SSF56420">
    <property type="entry name" value="Peptide deformylase"/>
    <property type="match status" value="1"/>
</dbReference>
<accession>A0A5J5LTW5</accession>
<protein>
    <recommendedName>
        <fullName evidence="6">Peptide deformylase</fullName>
        <shortName evidence="6">PDF</shortName>
        <ecNumber evidence="6">3.5.1.88</ecNumber>
    </recommendedName>
    <alternativeName>
        <fullName evidence="6">Polypeptide deformylase</fullName>
    </alternativeName>
</protein>
<comment type="caution">
    <text evidence="7">The sequence shown here is derived from an EMBL/GenBank/DDBJ whole genome shotgun (WGS) entry which is preliminary data.</text>
</comment>
<keyword evidence="3 6" id="KW-0378">Hydrolase</keyword>
<dbReference type="GO" id="GO:0006412">
    <property type="term" value="P:translation"/>
    <property type="evidence" value="ECO:0007669"/>
    <property type="project" value="UniProtKB-UniRule"/>
</dbReference>
<evidence type="ECO:0000256" key="5">
    <source>
        <dbReference type="ARBA" id="ARBA00023004"/>
    </source>
</evidence>
<dbReference type="PRINTS" id="PR01576">
    <property type="entry name" value="PDEFORMYLASE"/>
</dbReference>
<dbReference type="Gene3D" id="3.90.45.10">
    <property type="entry name" value="Peptide deformylase"/>
    <property type="match status" value="1"/>
</dbReference>
<feature type="active site" evidence="6">
    <location>
        <position position="150"/>
    </location>
</feature>
<dbReference type="EC" id="3.5.1.88" evidence="6"/>
<comment type="catalytic activity">
    <reaction evidence="6">
        <text>N-terminal N-formyl-L-methionyl-[peptide] + H2O = N-terminal L-methionyl-[peptide] + formate</text>
        <dbReference type="Rhea" id="RHEA:24420"/>
        <dbReference type="Rhea" id="RHEA-COMP:10639"/>
        <dbReference type="Rhea" id="RHEA-COMP:10640"/>
        <dbReference type="ChEBI" id="CHEBI:15377"/>
        <dbReference type="ChEBI" id="CHEBI:15740"/>
        <dbReference type="ChEBI" id="CHEBI:49298"/>
        <dbReference type="ChEBI" id="CHEBI:64731"/>
        <dbReference type="EC" id="3.5.1.88"/>
    </reaction>
</comment>
<dbReference type="GO" id="GO:0042586">
    <property type="term" value="F:peptide deformylase activity"/>
    <property type="evidence" value="ECO:0007669"/>
    <property type="project" value="UniProtKB-UniRule"/>
</dbReference>
<evidence type="ECO:0000313" key="8">
    <source>
        <dbReference type="Proteomes" id="UP000325636"/>
    </source>
</evidence>
<comment type="function">
    <text evidence="6">Removes the formyl group from the N-terminal Met of newly synthesized proteins. Requires at least a dipeptide for an efficient rate of reaction. N-terminal L-methionine is a prerequisite for activity but the enzyme has broad specificity at other positions.</text>
</comment>
<dbReference type="NCBIfam" id="TIGR00079">
    <property type="entry name" value="pept_deformyl"/>
    <property type="match status" value="1"/>
</dbReference>
<dbReference type="PANTHER" id="PTHR10458">
    <property type="entry name" value="PEPTIDE DEFORMYLASE"/>
    <property type="match status" value="1"/>
</dbReference>
<sequence>MSATITVEKRKLEKPPLELHYLGDRVLRQPAKRIAKVDDSIRQLAREMLQTMYSANGIGLAAPQVAVNKQLIVIDCEPDKPENTPLILINPQIIGYSLELCKAEEGCLSIPDVFLDVIRPQAIEVSYKDEQGKPRKLQANGLLARVIQHEMDHLNGVMFVDRVDNDLALNEELKKHGFSVQAVKPVEKVTK</sequence>
<dbReference type="Pfam" id="PF01327">
    <property type="entry name" value="Pep_deformylase"/>
    <property type="match status" value="1"/>
</dbReference>
<dbReference type="EMBL" id="SRLN01000012">
    <property type="protein sequence ID" value="KAB0241092.1"/>
    <property type="molecule type" value="Genomic_DNA"/>
</dbReference>
<proteinExistence type="inferred from homology"/>